<gene>
    <name evidence="2" type="ORF">OO017_01660</name>
</gene>
<evidence type="ECO:0000313" key="2">
    <source>
        <dbReference type="EMBL" id="MCX2738640.1"/>
    </source>
</evidence>
<sequence length="67" mass="6959">MIPVGEDENDLPGVGWHGDHTANNGSGVAFGAGDVKRRGLYLQPVRRQSITAVPNPAVVVFCGLGTS</sequence>
<evidence type="ECO:0000313" key="3">
    <source>
        <dbReference type="Proteomes" id="UP001207228"/>
    </source>
</evidence>
<evidence type="ECO:0000256" key="1">
    <source>
        <dbReference type="SAM" id="MobiDB-lite"/>
    </source>
</evidence>
<protein>
    <submittedName>
        <fullName evidence="2">Uncharacterized protein</fullName>
    </submittedName>
</protein>
<dbReference type="Proteomes" id="UP001207228">
    <property type="component" value="Unassembled WGS sequence"/>
</dbReference>
<reference evidence="2 3" key="1">
    <citation type="submission" date="2022-11" db="EMBL/GenBank/DDBJ databases">
        <title>The characterization of three novel Bacteroidetes species and genomic analysis of their roles in tidal elemental geochemical cycles.</title>
        <authorList>
            <person name="Ma K.-J."/>
        </authorList>
    </citation>
    <scope>NUCLEOTIDE SEQUENCE [LARGE SCALE GENOMIC DNA]</scope>
    <source>
        <strain evidence="2 3">M82</strain>
    </source>
</reference>
<organism evidence="2 3">
    <name type="scientific">Pontibacter anaerobius</name>
    <dbReference type="NCBI Taxonomy" id="2993940"/>
    <lineage>
        <taxon>Bacteria</taxon>
        <taxon>Pseudomonadati</taxon>
        <taxon>Bacteroidota</taxon>
        <taxon>Cytophagia</taxon>
        <taxon>Cytophagales</taxon>
        <taxon>Hymenobacteraceae</taxon>
        <taxon>Pontibacter</taxon>
    </lineage>
</organism>
<keyword evidence="3" id="KW-1185">Reference proteome</keyword>
<dbReference type="RefSeq" id="WP_266050694.1">
    <property type="nucleotide sequence ID" value="NZ_JAPFQO010000001.1"/>
</dbReference>
<feature type="compositionally biased region" description="Acidic residues" evidence="1">
    <location>
        <begin position="1"/>
        <end position="10"/>
    </location>
</feature>
<dbReference type="EMBL" id="JAPFQO010000001">
    <property type="protein sequence ID" value="MCX2738640.1"/>
    <property type="molecule type" value="Genomic_DNA"/>
</dbReference>
<comment type="caution">
    <text evidence="2">The sequence shown here is derived from an EMBL/GenBank/DDBJ whole genome shotgun (WGS) entry which is preliminary data.</text>
</comment>
<name>A0ABT3RBG9_9BACT</name>
<proteinExistence type="predicted"/>
<feature type="region of interest" description="Disordered" evidence="1">
    <location>
        <begin position="1"/>
        <end position="30"/>
    </location>
</feature>
<accession>A0ABT3RBG9</accession>